<evidence type="ECO:0000256" key="4">
    <source>
        <dbReference type="HAMAP-Rule" id="MF_01201"/>
    </source>
</evidence>
<gene>
    <name evidence="8" type="ORF">HMPREF9997_00694</name>
</gene>
<comment type="catalytic activity">
    <reaction evidence="4">
        <text>L-alanine = D-alanine</text>
        <dbReference type="Rhea" id="RHEA:20249"/>
        <dbReference type="ChEBI" id="CHEBI:57416"/>
        <dbReference type="ChEBI" id="CHEBI:57972"/>
        <dbReference type="EC" id="5.1.1.1"/>
    </reaction>
</comment>
<keyword evidence="3 4" id="KW-0413">Isomerase</keyword>
<dbReference type="HOGENOM" id="CLU_028393_0_0_11"/>
<dbReference type="InterPro" id="IPR029066">
    <property type="entry name" value="PLP-binding_barrel"/>
</dbReference>
<dbReference type="eggNOG" id="COG0787">
    <property type="taxonomic scope" value="Bacteria"/>
</dbReference>
<dbReference type="Gene3D" id="3.20.20.10">
    <property type="entry name" value="Alanine racemase"/>
    <property type="match status" value="1"/>
</dbReference>
<dbReference type="PATRIC" id="fig|1035195.3.peg.623"/>
<dbReference type="GO" id="GO:0009252">
    <property type="term" value="P:peptidoglycan biosynthetic process"/>
    <property type="evidence" value="ECO:0007669"/>
    <property type="project" value="TreeGrafter"/>
</dbReference>
<comment type="similarity">
    <text evidence="4">Belongs to the alanine racemase family.</text>
</comment>
<dbReference type="Proteomes" id="UP000010445">
    <property type="component" value="Unassembled WGS sequence"/>
</dbReference>
<dbReference type="PANTHER" id="PTHR30511">
    <property type="entry name" value="ALANINE RACEMASE"/>
    <property type="match status" value="1"/>
</dbReference>
<evidence type="ECO:0000256" key="3">
    <source>
        <dbReference type="ARBA" id="ARBA00023235"/>
    </source>
</evidence>
<dbReference type="InterPro" id="IPR011079">
    <property type="entry name" value="Ala_racemase_C"/>
</dbReference>
<reference evidence="8 9" key="1">
    <citation type="submission" date="2012-05" db="EMBL/GenBank/DDBJ databases">
        <authorList>
            <person name="Weinstock G."/>
            <person name="Sodergren E."/>
            <person name="Lobos E.A."/>
            <person name="Fulton L."/>
            <person name="Fulton R."/>
            <person name="Courtney L."/>
            <person name="Fronick C."/>
            <person name="O'Laughlin M."/>
            <person name="Godfrey J."/>
            <person name="Wilson R.M."/>
            <person name="Miner T."/>
            <person name="Farmer C."/>
            <person name="Delehaunty K."/>
            <person name="Cordes M."/>
            <person name="Minx P."/>
            <person name="Tomlinson C."/>
            <person name="Chen J."/>
            <person name="Wollam A."/>
            <person name="Pepin K.H."/>
            <person name="Bhonagiri V."/>
            <person name="Zhang X."/>
            <person name="Suruliraj S."/>
            <person name="Warren W."/>
            <person name="Mitreva M."/>
            <person name="Mardis E.R."/>
            <person name="Wilson R.K."/>
        </authorList>
    </citation>
    <scope>NUCLEOTIDE SEQUENCE [LARGE SCALE GENOMIC DNA]</scope>
    <source>
        <strain evidence="8 9">F0235</strain>
    </source>
</reference>
<dbReference type="EMBL" id="AMEM01000011">
    <property type="protein sequence ID" value="EKX91620.1"/>
    <property type="molecule type" value="Genomic_DNA"/>
</dbReference>
<comment type="function">
    <text evidence="4">Catalyzes the interconversion of L-alanine and D-alanine. May also act on other amino acids.</text>
</comment>
<evidence type="ECO:0000256" key="6">
    <source>
        <dbReference type="PIRSR" id="PIRSR600821-52"/>
    </source>
</evidence>
<dbReference type="CDD" id="cd00430">
    <property type="entry name" value="PLPDE_III_AR"/>
    <property type="match status" value="1"/>
</dbReference>
<proteinExistence type="inferred from homology"/>
<feature type="active site" description="Proton acceptor; specific for D-alanine" evidence="4">
    <location>
        <position position="34"/>
    </location>
</feature>
<evidence type="ECO:0000313" key="8">
    <source>
        <dbReference type="EMBL" id="EKX91620.1"/>
    </source>
</evidence>
<comment type="caution">
    <text evidence="8">The sequence shown here is derived from an EMBL/GenBank/DDBJ whole genome shotgun (WGS) entry which is preliminary data.</text>
</comment>
<dbReference type="GO" id="GO:0008784">
    <property type="term" value="F:alanine racemase activity"/>
    <property type="evidence" value="ECO:0007669"/>
    <property type="project" value="UniProtKB-UniRule"/>
</dbReference>
<dbReference type="Pfam" id="PF01168">
    <property type="entry name" value="Ala_racemase_N"/>
    <property type="match status" value="1"/>
</dbReference>
<feature type="binding site" evidence="4 6">
    <location>
        <position position="124"/>
    </location>
    <ligand>
        <name>substrate</name>
    </ligand>
</feature>
<dbReference type="SMART" id="SM01005">
    <property type="entry name" value="Ala_racemase_C"/>
    <property type="match status" value="1"/>
</dbReference>
<dbReference type="RefSeq" id="WP_006062940.1">
    <property type="nucleotide sequence ID" value="NZ_KB290827.1"/>
</dbReference>
<protein>
    <recommendedName>
        <fullName evidence="4">Alanine racemase</fullName>
        <ecNumber evidence="4">5.1.1.1</ecNumber>
    </recommendedName>
</protein>
<comment type="pathway">
    <text evidence="4">Amino-acid biosynthesis; D-alanine biosynthesis; D-alanine from L-alanine: step 1/1.</text>
</comment>
<feature type="modified residue" description="N6-(pyridoxal phosphate)lysine" evidence="4 5">
    <location>
        <position position="34"/>
    </location>
</feature>
<dbReference type="GO" id="GO:0030632">
    <property type="term" value="P:D-alanine biosynthetic process"/>
    <property type="evidence" value="ECO:0007669"/>
    <property type="project" value="UniProtKB-UniRule"/>
</dbReference>
<dbReference type="AlphaFoldDB" id="L1MKP2"/>
<dbReference type="FunFam" id="3.20.20.10:FF:000002">
    <property type="entry name" value="Alanine racemase"/>
    <property type="match status" value="1"/>
</dbReference>
<evidence type="ECO:0000256" key="2">
    <source>
        <dbReference type="ARBA" id="ARBA00022898"/>
    </source>
</evidence>
<dbReference type="NCBIfam" id="TIGR00492">
    <property type="entry name" value="alr"/>
    <property type="match status" value="1"/>
</dbReference>
<dbReference type="PRINTS" id="PR00992">
    <property type="entry name" value="ALARACEMASE"/>
</dbReference>
<dbReference type="GO" id="GO:0005829">
    <property type="term" value="C:cytosol"/>
    <property type="evidence" value="ECO:0007669"/>
    <property type="project" value="TreeGrafter"/>
</dbReference>
<dbReference type="InterPro" id="IPR009006">
    <property type="entry name" value="Ala_racemase/Decarboxylase_C"/>
</dbReference>
<dbReference type="HAMAP" id="MF_01201">
    <property type="entry name" value="Ala_racemase"/>
    <property type="match status" value="1"/>
</dbReference>
<name>L1MKP2_9CORY</name>
<feature type="domain" description="Alanine racemase C-terminal" evidence="7">
    <location>
        <begin position="230"/>
        <end position="358"/>
    </location>
</feature>
<dbReference type="InterPro" id="IPR001608">
    <property type="entry name" value="Ala_racemase_N"/>
</dbReference>
<keyword evidence="9" id="KW-1185">Reference proteome</keyword>
<dbReference type="SUPFAM" id="SSF50621">
    <property type="entry name" value="Alanine racemase C-terminal domain-like"/>
    <property type="match status" value="1"/>
</dbReference>
<dbReference type="InterPro" id="IPR000821">
    <property type="entry name" value="Ala_racemase"/>
</dbReference>
<dbReference type="EC" id="5.1.1.1" evidence="4"/>
<dbReference type="GO" id="GO:0030170">
    <property type="term" value="F:pyridoxal phosphate binding"/>
    <property type="evidence" value="ECO:0007669"/>
    <property type="project" value="UniProtKB-UniRule"/>
</dbReference>
<dbReference type="Gene3D" id="2.40.37.10">
    <property type="entry name" value="Lyase, Ornithine Decarboxylase, Chain A, domain 1"/>
    <property type="match status" value="1"/>
</dbReference>
<dbReference type="SUPFAM" id="SSF51419">
    <property type="entry name" value="PLP-binding barrel"/>
    <property type="match status" value="1"/>
</dbReference>
<dbReference type="PANTHER" id="PTHR30511:SF0">
    <property type="entry name" value="ALANINE RACEMASE, CATABOLIC-RELATED"/>
    <property type="match status" value="1"/>
</dbReference>
<dbReference type="STRING" id="1035195.HMPREF9997_00694"/>
<dbReference type="UniPathway" id="UPA00042">
    <property type="reaction ID" value="UER00497"/>
</dbReference>
<sequence>MDLLTTTIDLDAIAHNTRVLKKLAGTAQLMCVVKADGYNHGAVETAQVMARNGADQFGVATLPEAQQLLDGGIDKPILAWMWRPEQTLIEGIELGIPSPEHARAAINSGLDLRVTPKIDTGLNRSGIDEADWADTFRLLHDAPNITVTGLFSHLACADEPGDPSVDEQADVFRRAIAVARDCGLDVPTNHLSNSPAALTRPDLNFEMIRPGLACYGLSPIPGVDAGLRPAMTWAARVSVVKKITAGEGVSYGHTWHAPSDGYTAVITVGYADGLPRAAQDALSVTIGGTRYPQVGRVCMDQIVVWLGAEASVRAGDEALIFGPGEQGEMTADELADGLGTINYEVICRPSGRTVRKFKGGDGHES</sequence>
<evidence type="ECO:0000256" key="5">
    <source>
        <dbReference type="PIRSR" id="PIRSR600821-50"/>
    </source>
</evidence>
<feature type="binding site" evidence="4 6">
    <location>
        <position position="299"/>
    </location>
    <ligand>
        <name>substrate</name>
    </ligand>
</feature>
<comment type="cofactor">
    <cofactor evidence="1 4 5">
        <name>pyridoxal 5'-phosphate</name>
        <dbReference type="ChEBI" id="CHEBI:597326"/>
    </cofactor>
</comment>
<dbReference type="OrthoDB" id="9813814at2"/>
<organism evidence="8 9">
    <name type="scientific">Corynebacterium durum F0235</name>
    <dbReference type="NCBI Taxonomy" id="1035195"/>
    <lineage>
        <taxon>Bacteria</taxon>
        <taxon>Bacillati</taxon>
        <taxon>Actinomycetota</taxon>
        <taxon>Actinomycetes</taxon>
        <taxon>Mycobacteriales</taxon>
        <taxon>Corynebacteriaceae</taxon>
        <taxon>Corynebacterium</taxon>
    </lineage>
</organism>
<dbReference type="Pfam" id="PF00842">
    <property type="entry name" value="Ala_racemase_C"/>
    <property type="match status" value="1"/>
</dbReference>
<feature type="active site" description="Proton acceptor; specific for L-alanine" evidence="4">
    <location>
        <position position="251"/>
    </location>
</feature>
<evidence type="ECO:0000256" key="1">
    <source>
        <dbReference type="ARBA" id="ARBA00001933"/>
    </source>
</evidence>
<keyword evidence="2 4" id="KW-0663">Pyridoxal phosphate</keyword>
<evidence type="ECO:0000313" key="9">
    <source>
        <dbReference type="Proteomes" id="UP000010445"/>
    </source>
</evidence>
<evidence type="ECO:0000259" key="7">
    <source>
        <dbReference type="SMART" id="SM01005"/>
    </source>
</evidence>
<accession>L1MKP2</accession>